<evidence type="ECO:0008006" key="3">
    <source>
        <dbReference type="Google" id="ProtNLM"/>
    </source>
</evidence>
<organism evidence="1 2">
    <name type="scientific">Penicillium alfredii</name>
    <dbReference type="NCBI Taxonomy" id="1506179"/>
    <lineage>
        <taxon>Eukaryota</taxon>
        <taxon>Fungi</taxon>
        <taxon>Dikarya</taxon>
        <taxon>Ascomycota</taxon>
        <taxon>Pezizomycotina</taxon>
        <taxon>Eurotiomycetes</taxon>
        <taxon>Eurotiomycetidae</taxon>
        <taxon>Eurotiales</taxon>
        <taxon>Aspergillaceae</taxon>
        <taxon>Penicillium</taxon>
    </lineage>
</organism>
<comment type="caution">
    <text evidence="1">The sequence shown here is derived from an EMBL/GenBank/DDBJ whole genome shotgun (WGS) entry which is preliminary data.</text>
</comment>
<dbReference type="AlphaFoldDB" id="A0A9W9ESF0"/>
<protein>
    <recommendedName>
        <fullName evidence="3">F-box domain-containing protein</fullName>
    </recommendedName>
</protein>
<reference evidence="1" key="2">
    <citation type="journal article" date="2023" name="IMA Fungus">
        <title>Comparative genomic study of the Penicillium genus elucidates a diverse pangenome and 15 lateral gene transfer events.</title>
        <authorList>
            <person name="Petersen C."/>
            <person name="Sorensen T."/>
            <person name="Nielsen M.R."/>
            <person name="Sondergaard T.E."/>
            <person name="Sorensen J.L."/>
            <person name="Fitzpatrick D.A."/>
            <person name="Frisvad J.C."/>
            <person name="Nielsen K.L."/>
        </authorList>
    </citation>
    <scope>NUCLEOTIDE SEQUENCE</scope>
    <source>
        <strain evidence="1">IBT 34128</strain>
    </source>
</reference>
<reference evidence="1" key="1">
    <citation type="submission" date="2022-11" db="EMBL/GenBank/DDBJ databases">
        <authorList>
            <person name="Petersen C."/>
        </authorList>
    </citation>
    <scope>NUCLEOTIDE SEQUENCE</scope>
    <source>
        <strain evidence="1">IBT 34128</strain>
    </source>
</reference>
<name>A0A9W9ESF0_9EURO</name>
<dbReference type="RefSeq" id="XP_056509134.1">
    <property type="nucleotide sequence ID" value="XM_056658841.1"/>
</dbReference>
<dbReference type="OrthoDB" id="5327538at2759"/>
<evidence type="ECO:0000313" key="1">
    <source>
        <dbReference type="EMBL" id="KAJ5087009.1"/>
    </source>
</evidence>
<keyword evidence="2" id="KW-1185">Reference proteome</keyword>
<proteinExistence type="predicted"/>
<dbReference type="EMBL" id="JAPMSZ010000010">
    <property type="protein sequence ID" value="KAJ5087009.1"/>
    <property type="molecule type" value="Genomic_DNA"/>
</dbReference>
<gene>
    <name evidence="1" type="ORF">NUU61_008316</name>
</gene>
<dbReference type="Proteomes" id="UP001141434">
    <property type="component" value="Unassembled WGS sequence"/>
</dbReference>
<accession>A0A9W9ESF0</accession>
<dbReference type="GeneID" id="81398010"/>
<sequence>MAPDIAQARLWKTPSTRKILSQSISNRDLATCRLVCRKLAVLLAPLLFADITIHFCSSTLPGPSRMAFLERIGRHIEAMAFKIPHSAVTFLPPILDPVTVAPQTFIYRPRHPDAYHSSPKYGSQEMTGWLVKHPGAHEEPAASSNQLRRPNAQPSIPPECRGLCLDLIADGNGTGTINIIDDAFAALDSSRSGALFAAEPGIWRIARFAETLVADPPFDYPHDELSLRGGPTDRADHLKLLHAYLQSFPALKNRTPSPNLDQNDRSAHKFPKLEHLELVNATMDATQVASFIFEHRHSLQELNLEDVVLRSGTWDEALAPLTRLSGSE</sequence>
<evidence type="ECO:0000313" key="2">
    <source>
        <dbReference type="Proteomes" id="UP001141434"/>
    </source>
</evidence>